<evidence type="ECO:0000313" key="1">
    <source>
        <dbReference type="EMBL" id="GAA4843302.1"/>
    </source>
</evidence>
<name>A0ABP9DJT0_9BACT</name>
<evidence type="ECO:0008006" key="3">
    <source>
        <dbReference type="Google" id="ProtNLM"/>
    </source>
</evidence>
<dbReference type="EMBL" id="BAABJX010000047">
    <property type="protein sequence ID" value="GAA4843302.1"/>
    <property type="molecule type" value="Genomic_DNA"/>
</dbReference>
<comment type="caution">
    <text evidence="1">The sequence shown here is derived from an EMBL/GenBank/DDBJ whole genome shotgun (WGS) entry which is preliminary data.</text>
</comment>
<accession>A0ABP9DJT0</accession>
<sequence length="841" mass="94362">MKVHAQYIYEAPFTNGYTVFRGTSQYDHWARQASEAIILSGQKVYSGSDANIFFWNTSGNSVLTPIGYGEEREISVYGIRNNVNPFIPEVIATDHEILVTSQGLIDLSLWTTNLPNQSIELASGSENIIIKHEGFTGYSYRIGYENISKTILINNSDLDLDPGSIVYHDGILRDSIPPHGAFVLFEWEASIDGGWSYTSLGMGQEFPMGIDYLYDLSTNEEYYVRRKATTLAGVVLYTSSIRLCNPGQISGTQVVFDAEVPDKISSGDRDFVGMENPIYEWEYSDDNGKNWIPISGATGVEYTFTKAWAVGDYWFRRKAYQLDPIKLPEVYSNVVQLHVLDQLEEGSLITEKVIREGESVHLNKIAPTVVSTLQYEWYESDNGTDDWRINTSLTTFDPEILPSHTKWYKRRVKGSLGYEDTAPVQVVVVKSGEIEGPSNVCNGMSPTISSIIDGTNGLGTHEYRWERSIDGGIWNTIEAATEATLTESLPLTKNTRYRRFTVYNGVESVSDEVNINVNVYPPLAVGGISGPVSLCVNSDLGMLSGDPASGGDGQYTYIWEVNENGFFEAINHPSSPNLMYNKTIQKTTTFKRTVIDGCGNSIESEHTVEVTSGMECGLFEGCKSYARLRTQLNESFHRSYQGKLLFVFEQYEATSKEYEYRFLDEQGIVSSPASIEMGYGYNQYEIELPDDLEIQKFYVFELMEGEQVINMLRFYYTQPSETFDVSIYTDNIGTNCLGGQLNVSLIAYQSGGIPQYYYRWYFSATPLEGMDESNWGDIEGSTQSIQRQRAMPLYIALVAEDDCNNQIIKKIEIDECEIKNKGISISNINFGIDIGTAEGTL</sequence>
<organism evidence="1 2">
    <name type="scientific">Algivirga pacifica</name>
    <dbReference type="NCBI Taxonomy" id="1162670"/>
    <lineage>
        <taxon>Bacteria</taxon>
        <taxon>Pseudomonadati</taxon>
        <taxon>Bacteroidota</taxon>
        <taxon>Cytophagia</taxon>
        <taxon>Cytophagales</taxon>
        <taxon>Flammeovirgaceae</taxon>
        <taxon>Algivirga</taxon>
    </lineage>
</organism>
<dbReference type="Proteomes" id="UP001500298">
    <property type="component" value="Unassembled WGS sequence"/>
</dbReference>
<reference evidence="2" key="1">
    <citation type="journal article" date="2019" name="Int. J. Syst. Evol. Microbiol.">
        <title>The Global Catalogue of Microorganisms (GCM) 10K type strain sequencing project: providing services to taxonomists for standard genome sequencing and annotation.</title>
        <authorList>
            <consortium name="The Broad Institute Genomics Platform"/>
            <consortium name="The Broad Institute Genome Sequencing Center for Infectious Disease"/>
            <person name="Wu L."/>
            <person name="Ma J."/>
        </authorList>
    </citation>
    <scope>NUCLEOTIDE SEQUENCE [LARGE SCALE GENOMIC DNA]</scope>
    <source>
        <strain evidence="2">JCM 18326</strain>
    </source>
</reference>
<protein>
    <recommendedName>
        <fullName evidence="3">Ig-like domain-containing protein</fullName>
    </recommendedName>
</protein>
<proteinExistence type="predicted"/>
<keyword evidence="2" id="KW-1185">Reference proteome</keyword>
<dbReference type="RefSeq" id="WP_345373291.1">
    <property type="nucleotide sequence ID" value="NZ_BAABJX010000047.1"/>
</dbReference>
<gene>
    <name evidence="1" type="ORF">GCM10023331_30350</name>
</gene>
<evidence type="ECO:0000313" key="2">
    <source>
        <dbReference type="Proteomes" id="UP001500298"/>
    </source>
</evidence>